<dbReference type="AlphaFoldDB" id="A0A099FGV5"/>
<dbReference type="GO" id="GO:0006109">
    <property type="term" value="P:regulation of carbohydrate metabolic process"/>
    <property type="evidence" value="ECO:0007669"/>
    <property type="project" value="InterPro"/>
</dbReference>
<dbReference type="InterPro" id="IPR027417">
    <property type="entry name" value="P-loop_NTPase"/>
</dbReference>
<evidence type="ECO:0000259" key="1">
    <source>
        <dbReference type="Pfam" id="PF07475"/>
    </source>
</evidence>
<dbReference type="GO" id="GO:0000155">
    <property type="term" value="F:phosphorelay sensor kinase activity"/>
    <property type="evidence" value="ECO:0007669"/>
    <property type="project" value="InterPro"/>
</dbReference>
<reference evidence="2 3" key="2">
    <citation type="submission" date="2014-10" db="EMBL/GenBank/DDBJ databases">
        <title>Paracoccus sanguinis sp. nov., isolated from clinical specimens of New York State patients.</title>
        <authorList>
            <person name="Mingle L.A."/>
            <person name="Cole J.A."/>
            <person name="Lapierre P."/>
            <person name="Musser K.A."/>
        </authorList>
    </citation>
    <scope>NUCLEOTIDE SEQUENCE [LARGE SCALE GENOMIC DNA]</scope>
    <source>
        <strain evidence="2 3">HAMBI 3106</strain>
    </source>
</reference>
<reference evidence="2 3" key="1">
    <citation type="submission" date="2014-09" db="EMBL/GenBank/DDBJ databases">
        <authorList>
            <person name="McGinnis J.M."/>
            <person name="Wolfgang W.J."/>
        </authorList>
    </citation>
    <scope>NUCLEOTIDE SEQUENCE [LARGE SCALE GENOMIC DNA]</scope>
    <source>
        <strain evidence="2 3">HAMBI 3106</strain>
    </source>
</reference>
<evidence type="ECO:0000313" key="3">
    <source>
        <dbReference type="Proteomes" id="UP000029917"/>
    </source>
</evidence>
<gene>
    <name evidence="2" type="ORF">IC63_02345</name>
</gene>
<dbReference type="CDD" id="cd01918">
    <property type="entry name" value="HprK_C"/>
    <property type="match status" value="1"/>
</dbReference>
<organism evidence="2 3">
    <name type="scientific">Paracoccus sphaerophysae</name>
    <dbReference type="NCBI Taxonomy" id="690417"/>
    <lineage>
        <taxon>Bacteria</taxon>
        <taxon>Pseudomonadati</taxon>
        <taxon>Pseudomonadota</taxon>
        <taxon>Alphaproteobacteria</taxon>
        <taxon>Rhodobacterales</taxon>
        <taxon>Paracoccaceae</taxon>
        <taxon>Paracoccus</taxon>
    </lineage>
</organism>
<dbReference type="EMBL" id="JRKS01000003">
    <property type="protein sequence ID" value="KGJ09312.1"/>
    <property type="molecule type" value="Genomic_DNA"/>
</dbReference>
<protein>
    <submittedName>
        <fullName evidence="2">Serine kinase</fullName>
    </submittedName>
</protein>
<dbReference type="RefSeq" id="WP_036716528.1">
    <property type="nucleotide sequence ID" value="NZ_JRKS01000003.1"/>
</dbReference>
<proteinExistence type="predicted"/>
<dbReference type="OrthoDB" id="8326226at2"/>
<feature type="domain" description="HPr kinase/phosphorylase C-terminal" evidence="1">
    <location>
        <begin position="5"/>
        <end position="80"/>
    </location>
</feature>
<name>A0A099FGV5_9RHOB</name>
<dbReference type="Gene3D" id="3.40.50.300">
    <property type="entry name" value="P-loop containing nucleotide triphosphate hydrolases"/>
    <property type="match status" value="1"/>
</dbReference>
<keyword evidence="2" id="KW-0418">Kinase</keyword>
<dbReference type="SUPFAM" id="SSF53795">
    <property type="entry name" value="PEP carboxykinase-like"/>
    <property type="match status" value="1"/>
</dbReference>
<dbReference type="Pfam" id="PF07475">
    <property type="entry name" value="Hpr_kinase_C"/>
    <property type="match status" value="1"/>
</dbReference>
<accession>A0A099FGV5</accession>
<evidence type="ECO:0000313" key="2">
    <source>
        <dbReference type="EMBL" id="KGJ09312.1"/>
    </source>
</evidence>
<dbReference type="GO" id="GO:0005524">
    <property type="term" value="F:ATP binding"/>
    <property type="evidence" value="ECO:0007669"/>
    <property type="project" value="InterPro"/>
</dbReference>
<sequence>MTGRTLHASAIAMGSRGLLILGPSGAGKSALALDLMSRGAALVADDRVALGAQDGVLIARCPPTLVGRIEARGVGILNAAPAGPTAVALVVDLGQAETDRLPPLRTITLCGVRLPLVLGPLHPHLGAALRQMLLAGRTD</sequence>
<dbReference type="Proteomes" id="UP000029917">
    <property type="component" value="Unassembled WGS sequence"/>
</dbReference>
<dbReference type="InterPro" id="IPR011104">
    <property type="entry name" value="Hpr_kin/Pase_C"/>
</dbReference>
<dbReference type="STRING" id="690417.IC63_02345"/>
<keyword evidence="2" id="KW-0808">Transferase</keyword>
<comment type="caution">
    <text evidence="2">The sequence shown here is derived from an EMBL/GenBank/DDBJ whole genome shotgun (WGS) entry which is preliminary data.</text>
</comment>
<keyword evidence="3" id="KW-1185">Reference proteome</keyword>